<keyword evidence="4" id="KW-0378">Hydrolase</keyword>
<comment type="cofactor">
    <cofactor evidence="1">
        <name>Mg(2+)</name>
        <dbReference type="ChEBI" id="CHEBI:18420"/>
    </cofactor>
</comment>
<dbReference type="InterPro" id="IPR036397">
    <property type="entry name" value="RNaseH_sf"/>
</dbReference>
<dbReference type="InterPro" id="IPR013520">
    <property type="entry name" value="Ribonucl_H"/>
</dbReference>
<accession>A0A8B7Z7V2</accession>
<keyword evidence="2" id="KW-0540">Nuclease</keyword>
<feature type="domain" description="Exonuclease" evidence="9">
    <location>
        <begin position="13"/>
        <end position="213"/>
    </location>
</feature>
<evidence type="ECO:0000256" key="1">
    <source>
        <dbReference type="ARBA" id="ARBA00001946"/>
    </source>
</evidence>
<evidence type="ECO:0000256" key="3">
    <source>
        <dbReference type="ARBA" id="ARBA00022723"/>
    </source>
</evidence>
<evidence type="ECO:0000256" key="6">
    <source>
        <dbReference type="ARBA" id="ARBA00022842"/>
    </source>
</evidence>
<evidence type="ECO:0000256" key="7">
    <source>
        <dbReference type="ARBA" id="ARBA00025769"/>
    </source>
</evidence>
<feature type="compositionally biased region" description="Basic and acidic residues" evidence="8">
    <location>
        <begin position="484"/>
        <end position="494"/>
    </location>
</feature>
<evidence type="ECO:0000259" key="9">
    <source>
        <dbReference type="SMART" id="SM00479"/>
    </source>
</evidence>
<dbReference type="Gene3D" id="3.30.420.10">
    <property type="entry name" value="Ribonuclease H-like superfamily/Ribonuclease H"/>
    <property type="match status" value="2"/>
</dbReference>
<dbReference type="SMART" id="SM00479">
    <property type="entry name" value="EXOIII"/>
    <property type="match status" value="2"/>
</dbReference>
<dbReference type="Pfam" id="PF00929">
    <property type="entry name" value="RNase_T"/>
    <property type="match status" value="2"/>
</dbReference>
<comment type="similarity">
    <text evidence="7">Belongs to the exonuclease superfamily. TREX family.</text>
</comment>
<dbReference type="GO" id="GO:0008296">
    <property type="term" value="F:3'-5'-DNA exonuclease activity"/>
    <property type="evidence" value="ECO:0007669"/>
    <property type="project" value="TreeGrafter"/>
</dbReference>
<dbReference type="GO" id="GO:0005737">
    <property type="term" value="C:cytoplasm"/>
    <property type="evidence" value="ECO:0007669"/>
    <property type="project" value="TreeGrafter"/>
</dbReference>
<gene>
    <name evidence="11" type="primary">LOC110984809</name>
</gene>
<sequence length="494" mass="55560">MEQTQSDPNFIKTFVFLDLETTSLLPMERPKIMEICLVAVHREALLSSSRKDLALISEQIPRVVDKLCVYPNKNVSEKSFQLTKLDNFNLAQSCKKILDVNAATMLTLFLSRQEGPVCLVAHNGDKFDFRILRTELHKLEQRLGEDILCADSLKAYAESDERTQEDRTVTVSYAMEEIYSRTFGRSVPDAHNAESDAMALIRIMVARADIMCKWMDENAIPFNDIELYYIPSPHKNSGTCLIAMSTDTRTIQTFVFFDLETTSPDPDDCKITEISLYAINRWTLEAREANSRKPPRIADKLVLCVDPEKAVSAGAADLTSLTQRLLRLNQRGAFGKGVAKLIRSFLEIQASPVCLVAHNGDRFDFPILARHFREVEVGIPEESNILCACTLRAFVKLEPELSDRKLVTLYSRYVGGVPPAAHSAEGDCLTLLHLVHHKVKSILPWIDKNAICFSEDFSAAPVYARAIRQRASATERSSSCGEMPDLKRSHTEPK</sequence>
<feature type="domain" description="Exonuclease" evidence="9">
    <location>
        <begin position="253"/>
        <end position="444"/>
    </location>
</feature>
<evidence type="ECO:0000256" key="4">
    <source>
        <dbReference type="ARBA" id="ARBA00022801"/>
    </source>
</evidence>
<proteinExistence type="inferred from homology"/>
<dbReference type="OMA" id="MALIRIM"/>
<keyword evidence="6" id="KW-0460">Magnesium</keyword>
<dbReference type="PANTHER" id="PTHR13058">
    <property type="entry name" value="THREE PRIME REPAIR EXONUCLEASE 1, 2"/>
    <property type="match status" value="1"/>
</dbReference>
<dbReference type="InterPro" id="IPR040393">
    <property type="entry name" value="TREX1/2"/>
</dbReference>
<keyword evidence="3" id="KW-0479">Metal-binding</keyword>
<keyword evidence="10" id="KW-1185">Reference proteome</keyword>
<dbReference type="GeneID" id="110984809"/>
<dbReference type="GO" id="GO:0006308">
    <property type="term" value="P:DNA catabolic process"/>
    <property type="evidence" value="ECO:0007669"/>
    <property type="project" value="TreeGrafter"/>
</dbReference>
<name>A0A8B7Z7V2_ACAPL</name>
<evidence type="ECO:0000313" key="10">
    <source>
        <dbReference type="Proteomes" id="UP000694845"/>
    </source>
</evidence>
<feature type="region of interest" description="Disordered" evidence="8">
    <location>
        <begin position="474"/>
        <end position="494"/>
    </location>
</feature>
<reference evidence="11" key="1">
    <citation type="submission" date="2025-08" db="UniProtKB">
        <authorList>
            <consortium name="RefSeq"/>
        </authorList>
    </citation>
    <scope>IDENTIFICATION</scope>
</reference>
<evidence type="ECO:0000256" key="2">
    <source>
        <dbReference type="ARBA" id="ARBA00022722"/>
    </source>
</evidence>
<dbReference type="RefSeq" id="XP_022101032.1">
    <property type="nucleotide sequence ID" value="XM_022245340.1"/>
</dbReference>
<protein>
    <submittedName>
        <fullName evidence="11">Uncharacterized protein LOC110984809</fullName>
    </submittedName>
</protein>
<dbReference type="InterPro" id="IPR012337">
    <property type="entry name" value="RNaseH-like_sf"/>
</dbReference>
<evidence type="ECO:0000256" key="8">
    <source>
        <dbReference type="SAM" id="MobiDB-lite"/>
    </source>
</evidence>
<dbReference type="Proteomes" id="UP000694845">
    <property type="component" value="Unplaced"/>
</dbReference>
<dbReference type="AlphaFoldDB" id="A0A8B7Z7V2"/>
<dbReference type="KEGG" id="aplc:110984809"/>
<dbReference type="GO" id="GO:0046872">
    <property type="term" value="F:metal ion binding"/>
    <property type="evidence" value="ECO:0007669"/>
    <property type="project" value="UniProtKB-KW"/>
</dbReference>
<dbReference type="PANTHER" id="PTHR13058:SF19">
    <property type="entry name" value="LD40940P"/>
    <property type="match status" value="1"/>
</dbReference>
<dbReference type="SUPFAM" id="SSF53098">
    <property type="entry name" value="Ribonuclease H-like"/>
    <property type="match status" value="2"/>
</dbReference>
<evidence type="ECO:0000256" key="5">
    <source>
        <dbReference type="ARBA" id="ARBA00022839"/>
    </source>
</evidence>
<dbReference type="GO" id="GO:0003676">
    <property type="term" value="F:nucleic acid binding"/>
    <property type="evidence" value="ECO:0007669"/>
    <property type="project" value="InterPro"/>
</dbReference>
<keyword evidence="5" id="KW-0269">Exonuclease</keyword>
<dbReference type="OrthoDB" id="10250935at2759"/>
<organism evidence="10 11">
    <name type="scientific">Acanthaster planci</name>
    <name type="common">Crown-of-thorns starfish</name>
    <dbReference type="NCBI Taxonomy" id="133434"/>
    <lineage>
        <taxon>Eukaryota</taxon>
        <taxon>Metazoa</taxon>
        <taxon>Echinodermata</taxon>
        <taxon>Eleutherozoa</taxon>
        <taxon>Asterozoa</taxon>
        <taxon>Asteroidea</taxon>
        <taxon>Valvatacea</taxon>
        <taxon>Valvatida</taxon>
        <taxon>Acanthasteridae</taxon>
        <taxon>Acanthaster</taxon>
    </lineage>
</organism>
<evidence type="ECO:0000313" key="11">
    <source>
        <dbReference type="RefSeq" id="XP_022101032.1"/>
    </source>
</evidence>